<keyword evidence="3" id="KW-0067">ATP-binding</keyword>
<dbReference type="InterPro" id="IPR051396">
    <property type="entry name" value="Bact_Antivir_Def_Nuclease"/>
</dbReference>
<dbReference type="KEGG" id="hmp:K6T50_12280"/>
<dbReference type="AlphaFoldDB" id="A0A8T8WB71"/>
<organism evidence="3 4">
    <name type="scientific">Halobaculum magnesiiphilum</name>
    <dbReference type="NCBI Taxonomy" id="1017351"/>
    <lineage>
        <taxon>Archaea</taxon>
        <taxon>Methanobacteriati</taxon>
        <taxon>Methanobacteriota</taxon>
        <taxon>Stenosarchaea group</taxon>
        <taxon>Halobacteria</taxon>
        <taxon>Halobacteriales</taxon>
        <taxon>Haloferacaceae</taxon>
        <taxon>Halobaculum</taxon>
    </lineage>
</organism>
<dbReference type="EMBL" id="CP081958">
    <property type="protein sequence ID" value="QZP37061.1"/>
    <property type="molecule type" value="Genomic_DNA"/>
</dbReference>
<dbReference type="PANTHER" id="PTHR43581:SF2">
    <property type="entry name" value="EXCINUCLEASE ATPASE SUBUNIT"/>
    <property type="match status" value="1"/>
</dbReference>
<keyword evidence="4" id="KW-1185">Reference proteome</keyword>
<dbReference type="InterPro" id="IPR034139">
    <property type="entry name" value="TOPRIM_OLD"/>
</dbReference>
<dbReference type="Proteomes" id="UP000826254">
    <property type="component" value="Chromosome"/>
</dbReference>
<dbReference type="GeneID" id="67178932"/>
<dbReference type="InterPro" id="IPR027417">
    <property type="entry name" value="P-loop_NTPase"/>
</dbReference>
<name>A0A8T8WB71_9EURY</name>
<evidence type="ECO:0000259" key="1">
    <source>
        <dbReference type="Pfam" id="PF13304"/>
    </source>
</evidence>
<feature type="domain" description="OLD protein-like TOPRIM" evidence="2">
    <location>
        <begin position="403"/>
        <end position="475"/>
    </location>
</feature>
<sequence>MDFNRQQGMDLVEWGLGGYKSIVEYHDFSLDSLNVVVGKNNSGKSNILSSLIDYETLTGAGVLSNSWKMSRVSGKKFDQKLRIYARFRLTDEELKTVYERIRDREPVSESEIDRWQENDYLRFIYHHRNLGPSGVAGADLYTANFGDRRIPIYFTNINDSIRTVLLYSLPDDDELVFRSASTGGGVWSCVSDIIEKSVQSWKAVGAFRNPDDSKEVLNTVDLETDGDNLTQVLHTLRDRPDDHFQEIAETYYEVMEGVENIRTPLRGNRNTTVAMDEVGFSEGFDFEEISAGSKQILTLITQIVLAKEDTDLLLIEEPELHLHPSAERKIFNLIQDVVTQENGPQVIISTHSEVFVDLSKANSIVRVDRDQETGRTSIQGIGDREVDDVLIDLGYEKSELFQSSVVVFVEGRSDQRILEEFSKTLADTSERYSSFDELGVTLHPLGGSRLRKHGAELSHIVGRLRIPYRFVVDSDDQDPEEKEEELEEILETPKIYALNEYCIESYLLKAPEAISDAFRYDLSEVERYIEDSESRPNKKEVLKDLYQEFEDAPVSYDEETHGAMIARHMDEVEIDSELKRLIREIQELASN</sequence>
<evidence type="ECO:0000259" key="2">
    <source>
        <dbReference type="Pfam" id="PF20469"/>
    </source>
</evidence>
<dbReference type="SUPFAM" id="SSF52540">
    <property type="entry name" value="P-loop containing nucleoside triphosphate hydrolases"/>
    <property type="match status" value="1"/>
</dbReference>
<dbReference type="Pfam" id="PF20469">
    <property type="entry name" value="OLD-like_TOPRIM"/>
    <property type="match status" value="1"/>
</dbReference>
<protein>
    <submittedName>
        <fullName evidence="3">ATP-binding protein</fullName>
    </submittedName>
</protein>
<dbReference type="GO" id="GO:0016887">
    <property type="term" value="F:ATP hydrolysis activity"/>
    <property type="evidence" value="ECO:0007669"/>
    <property type="project" value="InterPro"/>
</dbReference>
<dbReference type="PANTHER" id="PTHR43581">
    <property type="entry name" value="ATP/GTP PHOSPHATASE"/>
    <property type="match status" value="1"/>
</dbReference>
<dbReference type="InterPro" id="IPR003959">
    <property type="entry name" value="ATPase_AAA_core"/>
</dbReference>
<dbReference type="RefSeq" id="WP_222606876.1">
    <property type="nucleotide sequence ID" value="NZ_CP081958.1"/>
</dbReference>
<evidence type="ECO:0000313" key="3">
    <source>
        <dbReference type="EMBL" id="QZP37061.1"/>
    </source>
</evidence>
<gene>
    <name evidence="3" type="ORF">K6T50_12280</name>
</gene>
<feature type="domain" description="ATPase AAA-type core" evidence="1">
    <location>
        <begin position="244"/>
        <end position="357"/>
    </location>
</feature>
<proteinExistence type="predicted"/>
<keyword evidence="3" id="KW-0547">Nucleotide-binding</keyword>
<reference evidence="3 4" key="1">
    <citation type="journal article" date="2021" name="Int. J. Syst. Evol. Microbiol.">
        <title>Halobaculum halophilum sp. nov. and Halobaculum salinum sp. nov., isolated from salt lake and saline soil.</title>
        <authorList>
            <person name="Cui H.L."/>
            <person name="Shi X.W."/>
            <person name="Yin X.M."/>
            <person name="Yang X.Y."/>
            <person name="Hou J."/>
            <person name="Zhu L."/>
        </authorList>
    </citation>
    <scope>NUCLEOTIDE SEQUENCE [LARGE SCALE GENOMIC DNA]</scope>
    <source>
        <strain evidence="3 4">NBRC 109044</strain>
    </source>
</reference>
<dbReference type="Gene3D" id="3.40.50.300">
    <property type="entry name" value="P-loop containing nucleotide triphosphate hydrolases"/>
    <property type="match status" value="1"/>
</dbReference>
<dbReference type="Pfam" id="PF13304">
    <property type="entry name" value="AAA_21"/>
    <property type="match status" value="1"/>
</dbReference>
<accession>A0A8T8WB71</accession>
<evidence type="ECO:0000313" key="4">
    <source>
        <dbReference type="Proteomes" id="UP000826254"/>
    </source>
</evidence>
<dbReference type="GO" id="GO:0005524">
    <property type="term" value="F:ATP binding"/>
    <property type="evidence" value="ECO:0007669"/>
    <property type="project" value="UniProtKB-KW"/>
</dbReference>